<name>A0A699I8M3_TANCI</name>
<sequence length="605" mass="68830">TQKYKDVSLGDAANVNEQMGNVPAGGDCNTGQNAADSLVVDLQVYDAGFIINNSKPNSKKTVSKNNGSSTVNKPNFCSSNGEEGESNTLGNTKEREVSKDNRDSDGIDVVMEMAAQSVMDNGTGDPGEKGMEQCNEQSCSRNNTKEYGSGKKEFSANRKSFVDAMSENLVHNDKKSAFLLRLMKMVLSFIMKKVKVVNSGPWMVNKKPLVVWKWSVDLKLNSIELDKVPPWVRLCNIPIKSWIMKGISEISSRIEKPLVMDVVTAKMDDNIEIVYKNNKGELQYKKNVKVMHNWKPLVCIDSRVFRHADNNCPKKELVKPIIVNSDKDDIVVQKEKSVTNANKESNDGFLEVRNIKNVRIDNKVKRRNFKANPQSNKVRNNVKSMYQAKSKNQVDKEKTNVNNPVKSLNKEEANKSSSDEENSEKSRKQWSVYKDILEAMKREENLQVFVVLETHIKSKKLDKVCEKLYGRWNWITNMRYCNKGCRIMVGWNEDEKAKVKWLSVGDINNAYFHKAIKSRQQRNRIDAVCDENGNIFKGSEVAEQFVMHFQKFLGDSKDVQKICSNEDANMIRKISDEEIKNAMFQIDNNKVHGPDGFSTHFFKKA</sequence>
<reference evidence="2" key="1">
    <citation type="journal article" date="2019" name="Sci. Rep.">
        <title>Draft genome of Tanacetum cinerariifolium, the natural source of mosquito coil.</title>
        <authorList>
            <person name="Yamashiro T."/>
            <person name="Shiraishi A."/>
            <person name="Satake H."/>
            <person name="Nakayama K."/>
        </authorList>
    </citation>
    <scope>NUCLEOTIDE SEQUENCE</scope>
</reference>
<dbReference type="AlphaFoldDB" id="A0A699I8M3"/>
<feature type="compositionally biased region" description="Polar residues" evidence="1">
    <location>
        <begin position="63"/>
        <end position="91"/>
    </location>
</feature>
<feature type="compositionally biased region" description="Basic and acidic residues" evidence="1">
    <location>
        <begin position="408"/>
        <end position="425"/>
    </location>
</feature>
<proteinExistence type="predicted"/>
<feature type="non-terminal residue" evidence="2">
    <location>
        <position position="1"/>
    </location>
</feature>
<feature type="region of interest" description="Disordered" evidence="1">
    <location>
        <begin position="53"/>
        <end position="104"/>
    </location>
</feature>
<dbReference type="EMBL" id="BKCJ010266928">
    <property type="protein sequence ID" value="GEZ33712.1"/>
    <property type="molecule type" value="Genomic_DNA"/>
</dbReference>
<evidence type="ECO:0000313" key="2">
    <source>
        <dbReference type="EMBL" id="GEZ33712.1"/>
    </source>
</evidence>
<organism evidence="2">
    <name type="scientific">Tanacetum cinerariifolium</name>
    <name type="common">Dalmatian daisy</name>
    <name type="synonym">Chrysanthemum cinerariifolium</name>
    <dbReference type="NCBI Taxonomy" id="118510"/>
    <lineage>
        <taxon>Eukaryota</taxon>
        <taxon>Viridiplantae</taxon>
        <taxon>Streptophyta</taxon>
        <taxon>Embryophyta</taxon>
        <taxon>Tracheophyta</taxon>
        <taxon>Spermatophyta</taxon>
        <taxon>Magnoliopsida</taxon>
        <taxon>eudicotyledons</taxon>
        <taxon>Gunneridae</taxon>
        <taxon>Pentapetalae</taxon>
        <taxon>asterids</taxon>
        <taxon>campanulids</taxon>
        <taxon>Asterales</taxon>
        <taxon>Asteraceae</taxon>
        <taxon>Asteroideae</taxon>
        <taxon>Anthemideae</taxon>
        <taxon>Anthemidinae</taxon>
        <taxon>Tanacetum</taxon>
    </lineage>
</organism>
<gene>
    <name evidence="2" type="ORF">Tci_505685</name>
</gene>
<keyword evidence="2" id="KW-0695">RNA-directed DNA polymerase</keyword>
<dbReference type="GO" id="GO:0003964">
    <property type="term" value="F:RNA-directed DNA polymerase activity"/>
    <property type="evidence" value="ECO:0007669"/>
    <property type="project" value="UniProtKB-KW"/>
</dbReference>
<keyword evidence="2" id="KW-0808">Transferase</keyword>
<comment type="caution">
    <text evidence="2">The sequence shown here is derived from an EMBL/GenBank/DDBJ whole genome shotgun (WGS) entry which is preliminary data.</text>
</comment>
<feature type="compositionally biased region" description="Polar residues" evidence="1">
    <location>
        <begin position="134"/>
        <end position="146"/>
    </location>
</feature>
<feature type="region of interest" description="Disordered" evidence="1">
    <location>
        <begin position="124"/>
        <end position="151"/>
    </location>
</feature>
<protein>
    <submittedName>
        <fullName evidence="2">RNA-directed DNA polymerase, eukaryota, reverse transcriptase zinc-binding domain protein</fullName>
    </submittedName>
</protein>
<feature type="compositionally biased region" description="Basic and acidic residues" evidence="1">
    <location>
        <begin position="92"/>
        <end position="104"/>
    </location>
</feature>
<keyword evidence="2" id="KW-0548">Nucleotidyltransferase</keyword>
<feature type="region of interest" description="Disordered" evidence="1">
    <location>
        <begin position="387"/>
        <end position="425"/>
    </location>
</feature>
<accession>A0A699I8M3</accession>
<evidence type="ECO:0000256" key="1">
    <source>
        <dbReference type="SAM" id="MobiDB-lite"/>
    </source>
</evidence>